<dbReference type="InterPro" id="IPR000644">
    <property type="entry name" value="CBS_dom"/>
</dbReference>
<dbReference type="SUPFAM" id="SSF54631">
    <property type="entry name" value="CBS-domain pair"/>
    <property type="match status" value="1"/>
</dbReference>
<comment type="caution">
    <text evidence="2">The sequence shown here is derived from an EMBL/GenBank/DDBJ whole genome shotgun (WGS) entry which is preliminary data.</text>
</comment>
<protein>
    <submittedName>
        <fullName evidence="2">CBS domain-containing protein</fullName>
    </submittedName>
</protein>
<evidence type="ECO:0000259" key="1">
    <source>
        <dbReference type="Pfam" id="PF00571"/>
    </source>
</evidence>
<dbReference type="CDD" id="cd02205">
    <property type="entry name" value="CBS_pair_SF"/>
    <property type="match status" value="1"/>
</dbReference>
<dbReference type="AlphaFoldDB" id="A0A6I3LKX8"/>
<evidence type="ECO:0000313" key="3">
    <source>
        <dbReference type="Proteomes" id="UP000438760"/>
    </source>
</evidence>
<keyword evidence="3" id="KW-1185">Reference proteome</keyword>
<name>A0A6I3LKX8_9FLAO</name>
<dbReference type="Gene3D" id="3.10.580.10">
    <property type="entry name" value="CBS-domain"/>
    <property type="match status" value="1"/>
</dbReference>
<dbReference type="Proteomes" id="UP000438760">
    <property type="component" value="Unassembled WGS sequence"/>
</dbReference>
<evidence type="ECO:0000313" key="2">
    <source>
        <dbReference type="EMBL" id="MTG96812.1"/>
    </source>
</evidence>
<reference evidence="2 3" key="1">
    <citation type="submission" date="2019-11" db="EMBL/GenBank/DDBJ databases">
        <title>Genome of Strain BIT-d1.</title>
        <authorList>
            <person name="Yang Y."/>
        </authorList>
    </citation>
    <scope>NUCLEOTIDE SEQUENCE [LARGE SCALE GENOMIC DNA]</scope>
    <source>
        <strain evidence="2 3">BIT-d1</strain>
    </source>
</reference>
<feature type="domain" description="CBS" evidence="1">
    <location>
        <begin position="10"/>
        <end position="53"/>
    </location>
</feature>
<dbReference type="EMBL" id="WMJX01000002">
    <property type="protein sequence ID" value="MTG96812.1"/>
    <property type="molecule type" value="Genomic_DNA"/>
</dbReference>
<dbReference type="Pfam" id="PF00571">
    <property type="entry name" value="CBS"/>
    <property type="match status" value="1"/>
</dbReference>
<gene>
    <name evidence="2" type="ORF">GJV76_01415</name>
</gene>
<organism evidence="2 3">
    <name type="scientific">Myroides albus</name>
    <dbReference type="NCBI Taxonomy" id="2562892"/>
    <lineage>
        <taxon>Bacteria</taxon>
        <taxon>Pseudomonadati</taxon>
        <taxon>Bacteroidota</taxon>
        <taxon>Flavobacteriia</taxon>
        <taxon>Flavobacteriales</taxon>
        <taxon>Flavobacteriaceae</taxon>
        <taxon>Myroides</taxon>
    </lineage>
</organism>
<dbReference type="InterPro" id="IPR046342">
    <property type="entry name" value="CBS_dom_sf"/>
</dbReference>
<sequence length="222" mass="25407">MFSLQREIVTAIPYFTSSSTVSECLLYLENKGYSHLPIVDENHFFLGNLLTEDLENTDEATALREMLYDLEHFYLTDQPTPSIFEALNLLSLNDANIIPYLTEEGQLLGIICKEPLSAVWNDSIFLQEHGEHIVVSKATNTFSLSAVSQIVESNNAKLFGVILLNSNDSNTNILIKTNNINTNAILDDFRRHGYEIESNHNDDLYRNELRDRSDYFNKYMNI</sequence>
<dbReference type="OrthoDB" id="1523762at2"/>
<proteinExistence type="predicted"/>
<accession>A0A6I3LKX8</accession>
<dbReference type="RefSeq" id="WP_155090867.1">
    <property type="nucleotide sequence ID" value="NZ_CP102754.1"/>
</dbReference>